<feature type="signal peptide" evidence="1">
    <location>
        <begin position="1"/>
        <end position="20"/>
    </location>
</feature>
<evidence type="ECO:0008006" key="5">
    <source>
        <dbReference type="Google" id="ProtNLM"/>
    </source>
</evidence>
<feature type="chain" id="PRO_5036229385" description="Right handed beta helix domain-containing protein" evidence="1">
    <location>
        <begin position="21"/>
        <end position="597"/>
    </location>
</feature>
<dbReference type="InterPro" id="IPR012334">
    <property type="entry name" value="Pectin_lyas_fold"/>
</dbReference>
<evidence type="ECO:0000313" key="2">
    <source>
        <dbReference type="EMBL" id="CAF1314812.1"/>
    </source>
</evidence>
<protein>
    <recommendedName>
        <fullName evidence="5">Right handed beta helix domain-containing protein</fullName>
    </recommendedName>
</protein>
<dbReference type="Gene3D" id="2.160.20.10">
    <property type="entry name" value="Single-stranded right-handed beta-helix, Pectin lyase-like"/>
    <property type="match status" value="1"/>
</dbReference>
<dbReference type="Proteomes" id="UP000663870">
    <property type="component" value="Unassembled WGS sequence"/>
</dbReference>
<dbReference type="EMBL" id="CAJNOL010004164">
    <property type="protein sequence ID" value="CAF1582450.1"/>
    <property type="molecule type" value="Genomic_DNA"/>
</dbReference>
<name>A0A815ZEE1_9BILA</name>
<accession>A0A815ZEE1</accession>
<comment type="caution">
    <text evidence="3">The sequence shown here is derived from an EMBL/GenBank/DDBJ whole genome shotgun (WGS) entry which is preliminary data.</text>
</comment>
<keyword evidence="4" id="KW-1185">Reference proteome</keyword>
<organism evidence="3 4">
    <name type="scientific">Rotaria sordida</name>
    <dbReference type="NCBI Taxonomy" id="392033"/>
    <lineage>
        <taxon>Eukaryota</taxon>
        <taxon>Metazoa</taxon>
        <taxon>Spiralia</taxon>
        <taxon>Gnathifera</taxon>
        <taxon>Rotifera</taxon>
        <taxon>Eurotatoria</taxon>
        <taxon>Bdelloidea</taxon>
        <taxon>Philodinida</taxon>
        <taxon>Philodinidae</taxon>
        <taxon>Rotaria</taxon>
    </lineage>
</organism>
<keyword evidence="1" id="KW-0732">Signal</keyword>
<proteinExistence type="predicted"/>
<evidence type="ECO:0000313" key="3">
    <source>
        <dbReference type="EMBL" id="CAF1582450.1"/>
    </source>
</evidence>
<dbReference type="SUPFAM" id="SSF51126">
    <property type="entry name" value="Pectin lyase-like"/>
    <property type="match status" value="1"/>
</dbReference>
<sequence length="597" mass="67179">MWQNIIFLVYLYFCKTIVYSKIITPDDPSTLQSAIISANQEEGLDSVTLAPGIYRIPFNSHPNANILLTNLRNFVINANNVTFLMLDNRKRGIVFYNCYNVTMRGVMTIRNDIIPFSQGYIESIDQKSFVINIHDGYPTTLDNTIYFPKASTYYIFDRNTRRLKDQTYDYYNRNIIRIDQRRFRVMFDNNLGQEIVIGDLVSMRGSGDFGIICDICELMQFIDINIEFAGGFAWFETGGKGNNRYERISAQPGPKPLGATEEPLMSANADGFHSAGVSHGPTIINSFFTRMPDDGIAIHGEYQMIRQINQNVIICMRRWAGIPYAIGDRAAVVGEDGIPRGEARVQQLRTLPDDYLSSIDSPWPHFQNNHYYFELELDTNLNGTISSNDFISNIESTGSGYVLKENVILNHRARGMLLKAHDGLIESNLINGSSISGLVMQPEFWWGEGNYAERVIIRNNTLIRCGYATTGSWTQQAGVLTIYGTGTSSVAYGHHTITIENNFFIDNDGVQMVLDGLKNVLIKRNYFTNAQHKVNNRGSDHGIDGGALVHINRAQSLTLEDNRAWCLGAAHSKPLQVTYLSTQIIGMLDGIIVDNHC</sequence>
<dbReference type="AlphaFoldDB" id="A0A815ZEE1"/>
<evidence type="ECO:0000256" key="1">
    <source>
        <dbReference type="SAM" id="SignalP"/>
    </source>
</evidence>
<gene>
    <name evidence="3" type="ORF">JXQ802_LOCUS46362</name>
    <name evidence="2" type="ORF">PYM288_LOCUS30602</name>
</gene>
<reference evidence="3" key="1">
    <citation type="submission" date="2021-02" db="EMBL/GenBank/DDBJ databases">
        <authorList>
            <person name="Nowell W R."/>
        </authorList>
    </citation>
    <scope>NUCLEOTIDE SEQUENCE</scope>
</reference>
<dbReference type="EMBL" id="CAJNOH010002889">
    <property type="protein sequence ID" value="CAF1314812.1"/>
    <property type="molecule type" value="Genomic_DNA"/>
</dbReference>
<evidence type="ECO:0000313" key="4">
    <source>
        <dbReference type="Proteomes" id="UP000663870"/>
    </source>
</evidence>
<dbReference type="Proteomes" id="UP000663854">
    <property type="component" value="Unassembled WGS sequence"/>
</dbReference>
<dbReference type="InterPro" id="IPR011050">
    <property type="entry name" value="Pectin_lyase_fold/virulence"/>
</dbReference>